<evidence type="ECO:0000313" key="1">
    <source>
        <dbReference type="EMBL" id="GLS23930.1"/>
    </source>
</evidence>
<sequence length="88" mass="9934">MAGVVNTESDRMIAALDLAKQLQVVAGELGRVQIVEPAARLDESLWIVGDDSHLRIEVGIARRTTLPRRLEETRHWWQQYLTSELPSA</sequence>
<dbReference type="EMBL" id="BSPC01000091">
    <property type="protein sequence ID" value="GLS23930.1"/>
    <property type="molecule type" value="Genomic_DNA"/>
</dbReference>
<comment type="caution">
    <text evidence="1">The sequence shown here is derived from an EMBL/GenBank/DDBJ whole genome shotgun (WGS) entry which is preliminary data.</text>
</comment>
<name>A0ABQ6CUY2_9HYPH</name>
<proteinExistence type="predicted"/>
<reference evidence="2" key="1">
    <citation type="journal article" date="2019" name="Int. J. Syst. Evol. Microbiol.">
        <title>The Global Catalogue of Microorganisms (GCM) 10K type strain sequencing project: providing services to taxonomists for standard genome sequencing and annotation.</title>
        <authorList>
            <consortium name="The Broad Institute Genomics Platform"/>
            <consortium name="The Broad Institute Genome Sequencing Center for Infectious Disease"/>
            <person name="Wu L."/>
            <person name="Ma J."/>
        </authorList>
    </citation>
    <scope>NUCLEOTIDE SEQUENCE [LARGE SCALE GENOMIC DNA]</scope>
    <source>
        <strain evidence="2">NBRC 101365</strain>
    </source>
</reference>
<accession>A0ABQ6CUY2</accession>
<organism evidence="1 2">
    <name type="scientific">Labrys miyagiensis</name>
    <dbReference type="NCBI Taxonomy" id="346912"/>
    <lineage>
        <taxon>Bacteria</taxon>
        <taxon>Pseudomonadati</taxon>
        <taxon>Pseudomonadota</taxon>
        <taxon>Alphaproteobacteria</taxon>
        <taxon>Hyphomicrobiales</taxon>
        <taxon>Xanthobacteraceae</taxon>
        <taxon>Labrys</taxon>
    </lineage>
</organism>
<keyword evidence="2" id="KW-1185">Reference proteome</keyword>
<dbReference type="RefSeq" id="WP_284316854.1">
    <property type="nucleotide sequence ID" value="NZ_BSPC01000091.1"/>
</dbReference>
<protein>
    <submittedName>
        <fullName evidence="1">Uncharacterized protein</fullName>
    </submittedName>
</protein>
<gene>
    <name evidence="1" type="ORF">GCM10007874_69510</name>
</gene>
<evidence type="ECO:0000313" key="2">
    <source>
        <dbReference type="Proteomes" id="UP001156882"/>
    </source>
</evidence>
<dbReference type="Proteomes" id="UP001156882">
    <property type="component" value="Unassembled WGS sequence"/>
</dbReference>